<evidence type="ECO:0000313" key="1">
    <source>
        <dbReference type="EMBL" id="KAF7776808.1"/>
    </source>
</evidence>
<dbReference type="Proteomes" id="UP000629468">
    <property type="component" value="Unassembled WGS sequence"/>
</dbReference>
<accession>A0A8H7KI51</accession>
<reference evidence="1 2" key="1">
    <citation type="journal article" name="Sci. Rep.">
        <title>Telomere-to-telomere assembled and centromere annotated genomes of the two main subspecies of the button mushroom Agaricus bisporus reveal especially polymorphic chromosome ends.</title>
        <authorList>
            <person name="Sonnenberg A.S.M."/>
            <person name="Sedaghat-Telgerd N."/>
            <person name="Lavrijssen B."/>
            <person name="Ohm R.A."/>
            <person name="Hendrickx P.M."/>
            <person name="Scholtmeijer K."/>
            <person name="Baars J.J.P."/>
            <person name="van Peer A."/>
        </authorList>
    </citation>
    <scope>NUCLEOTIDE SEQUENCE [LARGE SCALE GENOMIC DNA]</scope>
    <source>
        <strain evidence="1 2">H119_p4</strain>
    </source>
</reference>
<name>A0A8H7KI51_AGABI</name>
<protein>
    <submittedName>
        <fullName evidence="1">Uncharacterized protein</fullName>
    </submittedName>
</protein>
<dbReference type="EMBL" id="JABXXO010000006">
    <property type="protein sequence ID" value="KAF7776808.1"/>
    <property type="molecule type" value="Genomic_DNA"/>
</dbReference>
<comment type="caution">
    <text evidence="1">The sequence shown here is derived from an EMBL/GenBank/DDBJ whole genome shotgun (WGS) entry which is preliminary data.</text>
</comment>
<evidence type="ECO:0000313" key="2">
    <source>
        <dbReference type="Proteomes" id="UP000629468"/>
    </source>
</evidence>
<organism evidence="1 2">
    <name type="scientific">Agaricus bisporus var. burnettii</name>
    <dbReference type="NCBI Taxonomy" id="192524"/>
    <lineage>
        <taxon>Eukaryota</taxon>
        <taxon>Fungi</taxon>
        <taxon>Dikarya</taxon>
        <taxon>Basidiomycota</taxon>
        <taxon>Agaricomycotina</taxon>
        <taxon>Agaricomycetes</taxon>
        <taxon>Agaricomycetidae</taxon>
        <taxon>Agaricales</taxon>
        <taxon>Agaricineae</taxon>
        <taxon>Agaricaceae</taxon>
        <taxon>Agaricus</taxon>
    </lineage>
</organism>
<gene>
    <name evidence="1" type="ORF">Agabi119p4_5201</name>
</gene>
<sequence length="76" mass="8758">MQKLKMWEPAVSGAYAGEMFNLFDLSSALSSYPWVHLCVFPRLSSSSTFTWKTSQLLQFLSHIKCRIPIPPSLWYT</sequence>
<proteinExistence type="predicted"/>
<dbReference type="AlphaFoldDB" id="A0A8H7KI51"/>